<name>A0ABR2ZQK8_9AGAR</name>
<evidence type="ECO:0000256" key="1">
    <source>
        <dbReference type="SAM" id="MobiDB-lite"/>
    </source>
</evidence>
<accession>A0ABR2ZQK8</accession>
<sequence length="599" mass="67521">MPTNSFTELSSVDSSFSSSTRTTIPGIGYLSGKAIQRLGEVILNRADVVLVNRRLRRIEASIATNNGWRKPTPSEDVVNMCELLLELLHAFRREATADAVTRKKITALRTAGHEAYVSSFPQLGHTTSTLLLSSPFILYLALIAILGHRKHTCVILSDSLGIVQFLRSVGLFESNDQGSAGIMASQLLMRVFEARLHCNLDADLKVLVAKVISDIPYTTNTGDSDAGYMWSQLKRGFIDTPSEYLLMEALSLILERIQMPFMHHGAILPLDEPVTVGAGIEKTTMIRKRLVLAHDRSRLFGTHSKEAYFQMMEDYIVTFLAEVIDYHLPFRRRPDWALYDLHSIKSNFLQLFAVSSSKSPSERLLELHAFIQKNITEFASLRHNLSLTVFAGMESSQGECLDQIGRLFRDLNHMARCDSSAYFEVMEQDIVRWYTQTAGVCIDFLANELEREIWIEEFEPETDAAVFVVPLAMVECEQLVSGDASVNWLENSLELFRSICAAHRTPAKSPVNTLPLTLVFSHQDLRFTDKLQSSPLRAPISIHGGEQDMSATYRYIKDRFLECVRPDQDVSVRFIPVSNPGDVNDLFLELETPKQQHNP</sequence>
<dbReference type="Gene3D" id="3.40.50.300">
    <property type="entry name" value="P-loop containing nucleotide triphosphate hydrolases"/>
    <property type="match status" value="1"/>
</dbReference>
<proteinExistence type="predicted"/>
<evidence type="ECO:0000313" key="3">
    <source>
        <dbReference type="Proteomes" id="UP001437256"/>
    </source>
</evidence>
<reference evidence="2 3" key="1">
    <citation type="submission" date="2024-05" db="EMBL/GenBank/DDBJ databases">
        <title>A draft genome resource for the thread blight pathogen Marasmius tenuissimus strain MS-2.</title>
        <authorList>
            <person name="Yulfo-Soto G.E."/>
            <person name="Baruah I.K."/>
            <person name="Amoako-Attah I."/>
            <person name="Bukari Y."/>
            <person name="Meinhardt L.W."/>
            <person name="Bailey B.A."/>
            <person name="Cohen S.P."/>
        </authorList>
    </citation>
    <scope>NUCLEOTIDE SEQUENCE [LARGE SCALE GENOMIC DNA]</scope>
    <source>
        <strain evidence="2 3">MS-2</strain>
    </source>
</reference>
<dbReference type="Proteomes" id="UP001437256">
    <property type="component" value="Unassembled WGS sequence"/>
</dbReference>
<evidence type="ECO:0000313" key="2">
    <source>
        <dbReference type="EMBL" id="KAL0063159.1"/>
    </source>
</evidence>
<dbReference type="InterPro" id="IPR027417">
    <property type="entry name" value="P-loop_NTPase"/>
</dbReference>
<dbReference type="EMBL" id="JBBXMP010000087">
    <property type="protein sequence ID" value="KAL0063159.1"/>
    <property type="molecule type" value="Genomic_DNA"/>
</dbReference>
<feature type="region of interest" description="Disordered" evidence="1">
    <location>
        <begin position="1"/>
        <end position="21"/>
    </location>
</feature>
<organism evidence="2 3">
    <name type="scientific">Marasmius tenuissimus</name>
    <dbReference type="NCBI Taxonomy" id="585030"/>
    <lineage>
        <taxon>Eukaryota</taxon>
        <taxon>Fungi</taxon>
        <taxon>Dikarya</taxon>
        <taxon>Basidiomycota</taxon>
        <taxon>Agaricomycotina</taxon>
        <taxon>Agaricomycetes</taxon>
        <taxon>Agaricomycetidae</taxon>
        <taxon>Agaricales</taxon>
        <taxon>Marasmiineae</taxon>
        <taxon>Marasmiaceae</taxon>
        <taxon>Marasmius</taxon>
    </lineage>
</organism>
<comment type="caution">
    <text evidence="2">The sequence shown here is derived from an EMBL/GenBank/DDBJ whole genome shotgun (WGS) entry which is preliminary data.</text>
</comment>
<gene>
    <name evidence="2" type="ORF">AAF712_009953</name>
</gene>
<protein>
    <submittedName>
        <fullName evidence="2">Uncharacterized protein</fullName>
    </submittedName>
</protein>
<keyword evidence="3" id="KW-1185">Reference proteome</keyword>